<dbReference type="GO" id="GO:0032993">
    <property type="term" value="C:protein-DNA complex"/>
    <property type="evidence" value="ECO:0007669"/>
    <property type="project" value="TreeGrafter"/>
</dbReference>
<dbReference type="FunFam" id="3.40.50.2300:FF:000002">
    <property type="entry name" value="DNA-binding response regulator PhoP"/>
    <property type="match status" value="1"/>
</dbReference>
<evidence type="ECO:0000256" key="4">
    <source>
        <dbReference type="ARBA" id="ARBA00023125"/>
    </source>
</evidence>
<dbReference type="PROSITE" id="PS50110">
    <property type="entry name" value="RESPONSE_REGULATORY"/>
    <property type="match status" value="1"/>
</dbReference>
<dbReference type="InterPro" id="IPR001789">
    <property type="entry name" value="Sig_transdc_resp-reg_receiver"/>
</dbReference>
<keyword evidence="11" id="KW-1185">Reference proteome</keyword>
<dbReference type="SMART" id="SM00862">
    <property type="entry name" value="Trans_reg_C"/>
    <property type="match status" value="1"/>
</dbReference>
<evidence type="ECO:0000259" key="9">
    <source>
        <dbReference type="PROSITE" id="PS51755"/>
    </source>
</evidence>
<feature type="modified residue" description="4-aspartylphosphate" evidence="6">
    <location>
        <position position="51"/>
    </location>
</feature>
<dbReference type="GO" id="GO:0005829">
    <property type="term" value="C:cytosol"/>
    <property type="evidence" value="ECO:0007669"/>
    <property type="project" value="TreeGrafter"/>
</dbReference>
<dbReference type="SUPFAM" id="SSF52172">
    <property type="entry name" value="CheY-like"/>
    <property type="match status" value="1"/>
</dbReference>
<evidence type="ECO:0000256" key="5">
    <source>
        <dbReference type="ARBA" id="ARBA00023163"/>
    </source>
</evidence>
<dbReference type="SUPFAM" id="SSF46894">
    <property type="entry name" value="C-terminal effector domain of the bipartite response regulators"/>
    <property type="match status" value="1"/>
</dbReference>
<dbReference type="AlphaFoldDB" id="Q0F2E2"/>
<evidence type="ECO:0000256" key="3">
    <source>
        <dbReference type="ARBA" id="ARBA00023015"/>
    </source>
</evidence>
<dbReference type="InterPro" id="IPR001867">
    <property type="entry name" value="OmpR/PhoB-type_DNA-bd"/>
</dbReference>
<feature type="DNA-binding region" description="OmpR/PhoB-type" evidence="7">
    <location>
        <begin position="124"/>
        <end position="223"/>
    </location>
</feature>
<evidence type="ECO:0000313" key="11">
    <source>
        <dbReference type="Proteomes" id="UP000005297"/>
    </source>
</evidence>
<dbReference type="Gene3D" id="6.10.250.690">
    <property type="match status" value="1"/>
</dbReference>
<dbReference type="Gene3D" id="3.40.50.2300">
    <property type="match status" value="1"/>
</dbReference>
<name>Q0F2E2_9PROT</name>
<dbReference type="OrthoDB" id="5290939at2"/>
<dbReference type="PROSITE" id="PS51755">
    <property type="entry name" value="OMPR_PHOB"/>
    <property type="match status" value="1"/>
</dbReference>
<dbReference type="Pfam" id="PF00486">
    <property type="entry name" value="Trans_reg_C"/>
    <property type="match status" value="1"/>
</dbReference>
<dbReference type="InterPro" id="IPR039420">
    <property type="entry name" value="WalR-like"/>
</dbReference>
<dbReference type="GO" id="GO:0000976">
    <property type="term" value="F:transcription cis-regulatory region binding"/>
    <property type="evidence" value="ECO:0007669"/>
    <property type="project" value="TreeGrafter"/>
</dbReference>
<dbReference type="GO" id="GO:0006355">
    <property type="term" value="P:regulation of DNA-templated transcription"/>
    <property type="evidence" value="ECO:0007669"/>
    <property type="project" value="InterPro"/>
</dbReference>
<dbReference type="Gene3D" id="1.10.10.10">
    <property type="entry name" value="Winged helix-like DNA-binding domain superfamily/Winged helix DNA-binding domain"/>
    <property type="match status" value="1"/>
</dbReference>
<dbReference type="InterPro" id="IPR011006">
    <property type="entry name" value="CheY-like_superfamily"/>
</dbReference>
<protein>
    <submittedName>
        <fullName evidence="10">DNA-binding response regulator</fullName>
    </submittedName>
</protein>
<keyword evidence="4 7" id="KW-0238">DNA-binding</keyword>
<dbReference type="CDD" id="cd19934">
    <property type="entry name" value="REC_OmpR_EcPhoP-like"/>
    <property type="match status" value="1"/>
</dbReference>
<dbReference type="STRING" id="314344.AL013_01410"/>
<comment type="caution">
    <text evidence="10">The sequence shown here is derived from an EMBL/GenBank/DDBJ whole genome shotgun (WGS) entry which is preliminary data.</text>
</comment>
<dbReference type="PANTHER" id="PTHR48111:SF37">
    <property type="entry name" value="RESPONSE REGULATOR PROTEIN CARR"/>
    <property type="match status" value="1"/>
</dbReference>
<evidence type="ECO:0000256" key="6">
    <source>
        <dbReference type="PROSITE-ProRule" id="PRU00169"/>
    </source>
</evidence>
<dbReference type="InterPro" id="IPR036388">
    <property type="entry name" value="WH-like_DNA-bd_sf"/>
</dbReference>
<dbReference type="PANTHER" id="PTHR48111">
    <property type="entry name" value="REGULATOR OF RPOS"/>
    <property type="match status" value="1"/>
</dbReference>
<keyword evidence="1 6" id="KW-0597">Phosphoprotein</keyword>
<keyword evidence="3" id="KW-0805">Transcription regulation</keyword>
<dbReference type="InParanoid" id="Q0F2E2"/>
<evidence type="ECO:0000313" key="10">
    <source>
        <dbReference type="EMBL" id="EAU55608.1"/>
    </source>
</evidence>
<dbReference type="HOGENOM" id="CLU_000445_30_1_0"/>
<dbReference type="GO" id="GO:0000156">
    <property type="term" value="F:phosphorelay response regulator activity"/>
    <property type="evidence" value="ECO:0007669"/>
    <property type="project" value="TreeGrafter"/>
</dbReference>
<gene>
    <name evidence="10" type="ORF">SPV1_01632</name>
</gene>
<sequence>MRLLLIEDDPELCHELASKLAQQGFAVDSAQTGVDGAYMGESEPHDIIILDLGLPDVPGLDILAQWRRKNIATPVLILTARGAWHEKVEGFRAGADDYLTKPFHFEELLVRLQALIRRASGVAGANIVIGNLQLDEESQSAIWDDAQAGLRHIELTGIEFRLLRYMMLHPKRVFSATHLVEHVYDFNDEKESNVIEVYVSRLRKKLAKEVICTRRGQGYYLDPDALQARP</sequence>
<accession>Q0F2E2</accession>
<dbReference type="InterPro" id="IPR016032">
    <property type="entry name" value="Sig_transdc_resp-reg_C-effctor"/>
</dbReference>
<keyword evidence="5" id="KW-0804">Transcription</keyword>
<dbReference type="RefSeq" id="WP_009850627.1">
    <property type="nucleotide sequence ID" value="NZ_DS022295.1"/>
</dbReference>
<feature type="domain" description="Response regulatory" evidence="8">
    <location>
        <begin position="2"/>
        <end position="116"/>
    </location>
</feature>
<keyword evidence="2" id="KW-0902">Two-component regulatory system</keyword>
<dbReference type="Pfam" id="PF00072">
    <property type="entry name" value="Response_reg"/>
    <property type="match status" value="1"/>
</dbReference>
<proteinExistence type="predicted"/>
<dbReference type="EMBL" id="AATS01000002">
    <property type="protein sequence ID" value="EAU55608.1"/>
    <property type="molecule type" value="Genomic_DNA"/>
</dbReference>
<evidence type="ECO:0000256" key="7">
    <source>
        <dbReference type="PROSITE-ProRule" id="PRU01091"/>
    </source>
</evidence>
<evidence type="ECO:0000256" key="2">
    <source>
        <dbReference type="ARBA" id="ARBA00023012"/>
    </source>
</evidence>
<dbReference type="eggNOG" id="COG0745">
    <property type="taxonomic scope" value="Bacteria"/>
</dbReference>
<evidence type="ECO:0000256" key="1">
    <source>
        <dbReference type="ARBA" id="ARBA00022553"/>
    </source>
</evidence>
<dbReference type="SMART" id="SM00448">
    <property type="entry name" value="REC"/>
    <property type="match status" value="1"/>
</dbReference>
<organism evidence="10 11">
    <name type="scientific">Mariprofundus ferrooxydans PV-1</name>
    <dbReference type="NCBI Taxonomy" id="314345"/>
    <lineage>
        <taxon>Bacteria</taxon>
        <taxon>Pseudomonadati</taxon>
        <taxon>Pseudomonadota</taxon>
        <taxon>Candidatius Mariprofundia</taxon>
        <taxon>Mariprofundales</taxon>
        <taxon>Mariprofundaceae</taxon>
        <taxon>Mariprofundus</taxon>
    </lineage>
</organism>
<feature type="domain" description="OmpR/PhoB-type" evidence="9">
    <location>
        <begin position="124"/>
        <end position="223"/>
    </location>
</feature>
<dbReference type="CDD" id="cd00383">
    <property type="entry name" value="trans_reg_C"/>
    <property type="match status" value="1"/>
</dbReference>
<reference evidence="10 11" key="1">
    <citation type="submission" date="2006-09" db="EMBL/GenBank/DDBJ databases">
        <authorList>
            <person name="Emerson D."/>
            <person name="Ferriera S."/>
            <person name="Johnson J."/>
            <person name="Kravitz S."/>
            <person name="Halpern A."/>
            <person name="Remington K."/>
            <person name="Beeson K."/>
            <person name="Tran B."/>
            <person name="Rogers Y.-H."/>
            <person name="Friedman R."/>
            <person name="Venter J.C."/>
        </authorList>
    </citation>
    <scope>NUCLEOTIDE SEQUENCE [LARGE SCALE GENOMIC DNA]</scope>
    <source>
        <strain evidence="10 11">PV-1</strain>
    </source>
</reference>
<evidence type="ECO:0000259" key="8">
    <source>
        <dbReference type="PROSITE" id="PS50110"/>
    </source>
</evidence>
<dbReference type="Proteomes" id="UP000005297">
    <property type="component" value="Unassembled WGS sequence"/>
</dbReference>